<dbReference type="RefSeq" id="WP_007018287.1">
    <property type="nucleotide sequence ID" value="NZ_CH724116.1"/>
</dbReference>
<dbReference type="AlphaFoldDB" id="Q1N2C9"/>
<sequence>MIELSKQQKAESVEKLKAYFRDEMDYDIGQFEAEFLLDFFAKDLGTYYYNQGLQDAAALIDNKLEDIQHSLMELEKPTV</sequence>
<protein>
    <recommendedName>
        <fullName evidence="3">DUF2164 domain-containing protein</fullName>
    </recommendedName>
</protein>
<evidence type="ECO:0000313" key="1">
    <source>
        <dbReference type="EMBL" id="EAT12478.1"/>
    </source>
</evidence>
<dbReference type="InterPro" id="IPR018680">
    <property type="entry name" value="DUF2164"/>
</dbReference>
<gene>
    <name evidence="1" type="ORF">RED65_16611</name>
</gene>
<dbReference type="Pfam" id="PF09932">
    <property type="entry name" value="DUF2164"/>
    <property type="match status" value="1"/>
</dbReference>
<evidence type="ECO:0008006" key="3">
    <source>
        <dbReference type="Google" id="ProtNLM"/>
    </source>
</evidence>
<keyword evidence="2" id="KW-1185">Reference proteome</keyword>
<comment type="caution">
    <text evidence="1">The sequence shown here is derived from an EMBL/GenBank/DDBJ whole genome shotgun (WGS) entry which is preliminary data.</text>
</comment>
<dbReference type="STRING" id="207949.RED65_16611"/>
<dbReference type="HOGENOM" id="CLU_157964_2_1_6"/>
<dbReference type="EMBL" id="AAQH01000007">
    <property type="protein sequence ID" value="EAT12478.1"/>
    <property type="molecule type" value="Genomic_DNA"/>
</dbReference>
<proteinExistence type="predicted"/>
<organism evidence="1 2">
    <name type="scientific">Bermanella marisrubri</name>
    <dbReference type="NCBI Taxonomy" id="207949"/>
    <lineage>
        <taxon>Bacteria</taxon>
        <taxon>Pseudomonadati</taxon>
        <taxon>Pseudomonadota</taxon>
        <taxon>Gammaproteobacteria</taxon>
        <taxon>Oceanospirillales</taxon>
        <taxon>Oceanospirillaceae</taxon>
        <taxon>Bermanella</taxon>
    </lineage>
</organism>
<name>Q1N2C9_9GAMM</name>
<dbReference type="OrthoDB" id="6629495at2"/>
<accession>Q1N2C9</accession>
<reference evidence="1 2" key="1">
    <citation type="submission" date="2006-03" db="EMBL/GenBank/DDBJ databases">
        <authorList>
            <person name="Pinhassi J."/>
            <person name="Pedros-Alio C."/>
            <person name="Ferriera S."/>
            <person name="Johnson J."/>
            <person name="Kravitz S."/>
            <person name="Halpern A."/>
            <person name="Remington K."/>
            <person name="Beeson K."/>
            <person name="Tran B."/>
            <person name="Rogers Y.-H."/>
            <person name="Friedman R."/>
            <person name="Venter J.C."/>
        </authorList>
    </citation>
    <scope>NUCLEOTIDE SEQUENCE [LARGE SCALE GENOMIC DNA]</scope>
    <source>
        <strain evidence="1 2">RED65</strain>
    </source>
</reference>
<evidence type="ECO:0000313" key="2">
    <source>
        <dbReference type="Proteomes" id="UP000004263"/>
    </source>
</evidence>
<dbReference type="Proteomes" id="UP000004263">
    <property type="component" value="Unassembled WGS sequence"/>
</dbReference>